<proteinExistence type="predicted"/>
<evidence type="ECO:0000259" key="2">
    <source>
        <dbReference type="Pfam" id="PF13837"/>
    </source>
</evidence>
<dbReference type="OrthoDB" id="6780173at2759"/>
<feature type="region of interest" description="Disordered" evidence="1">
    <location>
        <begin position="117"/>
        <end position="149"/>
    </location>
</feature>
<organism evidence="3 4">
    <name type="scientific">Trachymyrmex cornetzi</name>
    <dbReference type="NCBI Taxonomy" id="471704"/>
    <lineage>
        <taxon>Eukaryota</taxon>
        <taxon>Metazoa</taxon>
        <taxon>Ecdysozoa</taxon>
        <taxon>Arthropoda</taxon>
        <taxon>Hexapoda</taxon>
        <taxon>Insecta</taxon>
        <taxon>Pterygota</taxon>
        <taxon>Neoptera</taxon>
        <taxon>Endopterygota</taxon>
        <taxon>Hymenoptera</taxon>
        <taxon>Apocrita</taxon>
        <taxon>Aculeata</taxon>
        <taxon>Formicoidea</taxon>
        <taxon>Formicidae</taxon>
        <taxon>Myrmicinae</taxon>
        <taxon>Trachymyrmex</taxon>
    </lineage>
</organism>
<sequence>MEDTADKSSDAIQEETAFKWPQEATLLLIDEYRSRQNDFLSGKTSQKKIWLLIAAKMLKHGYKVSGAQCLSKFSGLKRTYKAVKDYNKRYGSGSRTWTFFPLMDDLLGMKPSMSSVTTVSSTGKRSRMESVCSSSSSDKEEYIQPKKSRRPTTIEKLIEDFKNTSRVAEEAQERRHRENIELRRRLLNSFDRMLNILEKK</sequence>
<evidence type="ECO:0000313" key="4">
    <source>
        <dbReference type="Proteomes" id="UP000078492"/>
    </source>
</evidence>
<keyword evidence="4" id="KW-1185">Reference proteome</keyword>
<accession>A0A151JBD9</accession>
<dbReference type="Proteomes" id="UP000078492">
    <property type="component" value="Unassembled WGS sequence"/>
</dbReference>
<reference evidence="3 4" key="1">
    <citation type="submission" date="2015-09" db="EMBL/GenBank/DDBJ databases">
        <title>Trachymyrmex cornetzi WGS genome.</title>
        <authorList>
            <person name="Nygaard S."/>
            <person name="Hu H."/>
            <person name="Boomsma J."/>
            <person name="Zhang G."/>
        </authorList>
    </citation>
    <scope>NUCLEOTIDE SEQUENCE [LARGE SCALE GENOMIC DNA]</scope>
    <source>
        <strain evidence="3">Tcor2-1</strain>
        <tissue evidence="3">Whole body</tissue>
    </source>
</reference>
<dbReference type="KEGG" id="tcz:108759125"/>
<dbReference type="PANTHER" id="PTHR47595:SF1">
    <property type="entry name" value="MYB_SANT-LIKE DNA-BINDING DOMAIN-CONTAINING PROTEIN"/>
    <property type="match status" value="1"/>
</dbReference>
<dbReference type="EMBL" id="KQ979147">
    <property type="protein sequence ID" value="KYN22443.1"/>
    <property type="molecule type" value="Genomic_DNA"/>
</dbReference>
<name>A0A151JBD9_9HYME</name>
<dbReference type="InterPro" id="IPR044822">
    <property type="entry name" value="Myb_DNA-bind_4"/>
</dbReference>
<dbReference type="Pfam" id="PF13837">
    <property type="entry name" value="Myb_DNA-bind_4"/>
    <property type="match status" value="1"/>
</dbReference>
<evidence type="ECO:0000256" key="1">
    <source>
        <dbReference type="SAM" id="MobiDB-lite"/>
    </source>
</evidence>
<dbReference type="AlphaFoldDB" id="A0A151JBD9"/>
<protein>
    <recommendedName>
        <fullName evidence="2">Myb/SANT-like DNA-binding domain-containing protein</fullName>
    </recommendedName>
</protein>
<feature type="domain" description="Myb/SANT-like DNA-binding" evidence="2">
    <location>
        <begin position="19"/>
        <end position="106"/>
    </location>
</feature>
<evidence type="ECO:0000313" key="3">
    <source>
        <dbReference type="EMBL" id="KYN22443.1"/>
    </source>
</evidence>
<gene>
    <name evidence="3" type="ORF">ALC57_05162</name>
</gene>
<dbReference type="PANTHER" id="PTHR47595">
    <property type="entry name" value="HEAT SHOCK 70 KDA PROTEIN 14"/>
    <property type="match status" value="1"/>
</dbReference>
<dbReference type="Gene3D" id="1.10.10.60">
    <property type="entry name" value="Homeodomain-like"/>
    <property type="match status" value="1"/>
</dbReference>